<comment type="subunit">
    <text evidence="7">The complex comprises the extracytoplasmic solute receptor protein and the two transmembrane proteins.</text>
</comment>
<accession>A0A2S0NCS9</accession>
<evidence type="ECO:0000313" key="9">
    <source>
        <dbReference type="EMBL" id="AVO45972.1"/>
    </source>
</evidence>
<evidence type="ECO:0000313" key="10">
    <source>
        <dbReference type="Proteomes" id="UP000237889"/>
    </source>
</evidence>
<comment type="subcellular location">
    <subcellularLocation>
        <location evidence="7">Cell inner membrane</location>
        <topology evidence="7">Multi-pass membrane protein</topology>
    </subcellularLocation>
    <subcellularLocation>
        <location evidence="1">Cell membrane</location>
        <topology evidence="1">Multi-pass membrane protein</topology>
    </subcellularLocation>
</comment>
<dbReference type="Pfam" id="PF04290">
    <property type="entry name" value="DctQ"/>
    <property type="match status" value="1"/>
</dbReference>
<gene>
    <name evidence="9" type="ORF">C6569_13315</name>
</gene>
<protein>
    <recommendedName>
        <fullName evidence="7">TRAP transporter small permease protein</fullName>
    </recommendedName>
</protein>
<evidence type="ECO:0000256" key="5">
    <source>
        <dbReference type="ARBA" id="ARBA00022989"/>
    </source>
</evidence>
<keyword evidence="2 7" id="KW-0813">Transport</keyword>
<dbReference type="Proteomes" id="UP000237889">
    <property type="component" value="Chromosome"/>
</dbReference>
<keyword evidence="3" id="KW-1003">Cell membrane</keyword>
<reference evidence="9 10" key="1">
    <citation type="submission" date="2018-03" db="EMBL/GenBank/DDBJ databases">
        <title>Genome sequencing of Phreatobacter sp.</title>
        <authorList>
            <person name="Kim S.-J."/>
            <person name="Heo J."/>
            <person name="Kwon S.-W."/>
        </authorList>
    </citation>
    <scope>NUCLEOTIDE SEQUENCE [LARGE SCALE GENOMIC DNA]</scope>
    <source>
        <strain evidence="9 10">S-12</strain>
    </source>
</reference>
<dbReference type="EMBL" id="CP027668">
    <property type="protein sequence ID" value="AVO45972.1"/>
    <property type="molecule type" value="Genomic_DNA"/>
</dbReference>
<dbReference type="AlphaFoldDB" id="A0A2S0NCS9"/>
<dbReference type="GO" id="GO:0005886">
    <property type="term" value="C:plasma membrane"/>
    <property type="evidence" value="ECO:0007669"/>
    <property type="project" value="UniProtKB-SubCell"/>
</dbReference>
<dbReference type="GO" id="GO:0022857">
    <property type="term" value="F:transmembrane transporter activity"/>
    <property type="evidence" value="ECO:0007669"/>
    <property type="project" value="UniProtKB-UniRule"/>
</dbReference>
<keyword evidence="7" id="KW-0997">Cell inner membrane</keyword>
<feature type="domain" description="Tripartite ATP-independent periplasmic transporters DctQ component" evidence="8">
    <location>
        <begin position="40"/>
        <end position="173"/>
    </location>
</feature>
<evidence type="ECO:0000256" key="1">
    <source>
        <dbReference type="ARBA" id="ARBA00004651"/>
    </source>
</evidence>
<dbReference type="OrthoDB" id="4250245at2"/>
<evidence type="ECO:0000256" key="4">
    <source>
        <dbReference type="ARBA" id="ARBA00022692"/>
    </source>
</evidence>
<keyword evidence="5 7" id="KW-1133">Transmembrane helix</keyword>
<evidence type="ECO:0000259" key="8">
    <source>
        <dbReference type="Pfam" id="PF04290"/>
    </source>
</evidence>
<dbReference type="RefSeq" id="WP_106749313.1">
    <property type="nucleotide sequence ID" value="NZ_CP027668.1"/>
</dbReference>
<keyword evidence="4 7" id="KW-0812">Transmembrane</keyword>
<feature type="transmembrane region" description="Helical" evidence="7">
    <location>
        <begin position="64"/>
        <end position="82"/>
    </location>
</feature>
<proteinExistence type="inferred from homology"/>
<evidence type="ECO:0000256" key="6">
    <source>
        <dbReference type="ARBA" id="ARBA00023136"/>
    </source>
</evidence>
<feature type="transmembrane region" description="Helical" evidence="7">
    <location>
        <begin position="109"/>
        <end position="131"/>
    </location>
</feature>
<keyword evidence="10" id="KW-1185">Reference proteome</keyword>
<evidence type="ECO:0000256" key="2">
    <source>
        <dbReference type="ARBA" id="ARBA00022448"/>
    </source>
</evidence>
<feature type="transmembrane region" description="Helical" evidence="7">
    <location>
        <begin position="151"/>
        <end position="173"/>
    </location>
</feature>
<comment type="function">
    <text evidence="7">Part of the tripartite ATP-independent periplasmic (TRAP) transport system.</text>
</comment>
<evidence type="ECO:0000256" key="7">
    <source>
        <dbReference type="RuleBase" id="RU369079"/>
    </source>
</evidence>
<evidence type="ECO:0000256" key="3">
    <source>
        <dbReference type="ARBA" id="ARBA00022475"/>
    </source>
</evidence>
<name>A0A2S0NCS9_9HYPH</name>
<organism evidence="9 10">
    <name type="scientific">Phreatobacter cathodiphilus</name>
    <dbReference type="NCBI Taxonomy" id="1868589"/>
    <lineage>
        <taxon>Bacteria</taxon>
        <taxon>Pseudomonadati</taxon>
        <taxon>Pseudomonadota</taxon>
        <taxon>Alphaproteobacteria</taxon>
        <taxon>Hyphomicrobiales</taxon>
        <taxon>Phreatobacteraceae</taxon>
        <taxon>Phreatobacter</taxon>
    </lineage>
</organism>
<sequence length="185" mass="19808">MADDIDVAALEREAARQPFDPVRMLLDALAAIGTVWTFGLMLLICADVIGRSFLSMPITGVSEIAAHSIVGIVFLQIGATIYSRRMTRADFLIDGVLHRTPAVGRAVEALFLLIGAAVMAFVAWAAWPGMWTSLASREFFGVQGLFTVPTWPFRGLIILGGVAGALAYIMLFVAEIGARRKPAGG</sequence>
<keyword evidence="6 7" id="KW-0472">Membrane</keyword>
<comment type="similarity">
    <text evidence="7">Belongs to the TRAP transporter small permease family.</text>
</comment>
<dbReference type="KEGG" id="phr:C6569_13315"/>
<feature type="transmembrane region" description="Helical" evidence="7">
    <location>
        <begin position="24"/>
        <end position="44"/>
    </location>
</feature>
<dbReference type="InterPro" id="IPR055348">
    <property type="entry name" value="DctQ"/>
</dbReference>